<dbReference type="Proteomes" id="UP001172101">
    <property type="component" value="Unassembled WGS sequence"/>
</dbReference>
<dbReference type="RefSeq" id="XP_060294348.1">
    <property type="nucleotide sequence ID" value="XM_060442260.1"/>
</dbReference>
<reference evidence="2" key="1">
    <citation type="submission" date="2023-06" db="EMBL/GenBank/DDBJ databases">
        <title>Genome-scale phylogeny and comparative genomics of the fungal order Sordariales.</title>
        <authorList>
            <consortium name="Lawrence Berkeley National Laboratory"/>
            <person name="Hensen N."/>
            <person name="Bonometti L."/>
            <person name="Westerberg I."/>
            <person name="Brannstrom I.O."/>
            <person name="Guillou S."/>
            <person name="Cros-Aarteil S."/>
            <person name="Calhoun S."/>
            <person name="Haridas S."/>
            <person name="Kuo A."/>
            <person name="Mondo S."/>
            <person name="Pangilinan J."/>
            <person name="Riley R."/>
            <person name="LaButti K."/>
            <person name="Andreopoulos B."/>
            <person name="Lipzen A."/>
            <person name="Chen C."/>
            <person name="Yanf M."/>
            <person name="Daum C."/>
            <person name="Ng V."/>
            <person name="Clum A."/>
            <person name="Steindorff A."/>
            <person name="Ohm R."/>
            <person name="Martin F."/>
            <person name="Silar P."/>
            <person name="Natvig D."/>
            <person name="Lalanne C."/>
            <person name="Gautier V."/>
            <person name="Ament-velasquez S.L."/>
            <person name="Kruys A."/>
            <person name="Hutchinson M.I."/>
            <person name="Powell A.J."/>
            <person name="Barry K."/>
            <person name="Miller A.N."/>
            <person name="Grigoriev I.V."/>
            <person name="Debuchy R."/>
            <person name="Gladieux P."/>
            <person name="Thoren M.H."/>
            <person name="Johannesson H."/>
        </authorList>
    </citation>
    <scope>NUCLEOTIDE SEQUENCE</scope>
    <source>
        <strain evidence="2">SMH2392-1A</strain>
    </source>
</reference>
<dbReference type="InterPro" id="IPR025337">
    <property type="entry name" value="Questin_oxidase-like"/>
</dbReference>
<dbReference type="PANTHER" id="PTHR35870">
    <property type="entry name" value="PROTEIN, PUTATIVE (AFU_ORTHOLOGUE AFUA_5G03330)-RELATED"/>
    <property type="match status" value="1"/>
</dbReference>
<gene>
    <name evidence="2" type="ORF">B0T26DRAFT_716003</name>
</gene>
<evidence type="ECO:0000256" key="1">
    <source>
        <dbReference type="ARBA" id="ARBA00023002"/>
    </source>
</evidence>
<protein>
    <submittedName>
        <fullName evidence="2">Uncharacterized protein</fullName>
    </submittedName>
</protein>
<dbReference type="Pfam" id="PF14027">
    <property type="entry name" value="Questin_oxidase"/>
    <property type="match status" value="1"/>
</dbReference>
<dbReference type="GeneID" id="85325530"/>
<dbReference type="PANTHER" id="PTHR35870:SF6">
    <property type="entry name" value="MGS207 PROTEIN"/>
    <property type="match status" value="1"/>
</dbReference>
<sequence length="309" mass="34828">MTFFSMENGRFGGNVKTLTLNHMFSGSRPLIYGLFSGLGRPLVFLSDGIELRSALLVVQSLVLSAVDWTEPIYGLLTHPLLTTPTDELLSPEDILGRVAYDGRFSGVMRSGPGFHGVGQIFSSQNVKHAILEYVHRLDCRNEKLLVEQLSALSALLLCATHKPGVPAFDFYLAHLPTWVNSIRVILQAPNYDNENDRLILIRGVWLLILLTYITQLRPVINSGLLLSVEMPQEDGDWESMFADFRRQCFSQEARTNRHLLRALRSLWELGKASGIGGKLHIQAAWKLVSEWERWIGMGDDREVTLNIRL</sequence>
<name>A0AA40ABU9_9PEZI</name>
<evidence type="ECO:0000313" key="2">
    <source>
        <dbReference type="EMBL" id="KAK0713025.1"/>
    </source>
</evidence>
<evidence type="ECO:0000313" key="3">
    <source>
        <dbReference type="Proteomes" id="UP001172101"/>
    </source>
</evidence>
<keyword evidence="1" id="KW-0560">Oxidoreductase</keyword>
<dbReference type="EMBL" id="JAUIRO010000005">
    <property type="protein sequence ID" value="KAK0713025.1"/>
    <property type="molecule type" value="Genomic_DNA"/>
</dbReference>
<dbReference type="GO" id="GO:0016491">
    <property type="term" value="F:oxidoreductase activity"/>
    <property type="evidence" value="ECO:0007669"/>
    <property type="project" value="UniProtKB-KW"/>
</dbReference>
<dbReference type="AlphaFoldDB" id="A0AA40ABU9"/>
<organism evidence="2 3">
    <name type="scientific">Lasiosphaeria miniovina</name>
    <dbReference type="NCBI Taxonomy" id="1954250"/>
    <lineage>
        <taxon>Eukaryota</taxon>
        <taxon>Fungi</taxon>
        <taxon>Dikarya</taxon>
        <taxon>Ascomycota</taxon>
        <taxon>Pezizomycotina</taxon>
        <taxon>Sordariomycetes</taxon>
        <taxon>Sordariomycetidae</taxon>
        <taxon>Sordariales</taxon>
        <taxon>Lasiosphaeriaceae</taxon>
        <taxon>Lasiosphaeria</taxon>
    </lineage>
</organism>
<accession>A0AA40ABU9</accession>
<proteinExistence type="predicted"/>
<comment type="caution">
    <text evidence="2">The sequence shown here is derived from an EMBL/GenBank/DDBJ whole genome shotgun (WGS) entry which is preliminary data.</text>
</comment>
<keyword evidence="3" id="KW-1185">Reference proteome</keyword>